<feature type="compositionally biased region" description="Polar residues" evidence="1">
    <location>
        <begin position="173"/>
        <end position="182"/>
    </location>
</feature>
<evidence type="ECO:0000256" key="2">
    <source>
        <dbReference type="SAM" id="Phobius"/>
    </source>
</evidence>
<sequence>MFIVRAQWDDSQKTCVVVSTSPSLLNVTFFFTMGFDFVILVYTFVALTKKHTIRTDLWKLLFRDGLIYFLVTFSANCIPAVLNVLNLNTPMNVIATIPAAVVSSIASCRAVMRLLDFNTNDTHYVQSVSVSVGRSGTTHTIRRQSHKPYPEILVTTEHITRSEFPNVHDEESPSSGKTQSGSFDIERGRENFPFSGHSDCTAIV</sequence>
<keyword evidence="2" id="KW-0812">Transmembrane</keyword>
<accession>A0ABR1K2V6</accession>
<protein>
    <submittedName>
        <fullName evidence="3">Uncharacterized protein</fullName>
    </submittedName>
</protein>
<evidence type="ECO:0000313" key="4">
    <source>
        <dbReference type="Proteomes" id="UP001498398"/>
    </source>
</evidence>
<comment type="caution">
    <text evidence="3">The sequence shown here is derived from an EMBL/GenBank/DDBJ whole genome shotgun (WGS) entry which is preliminary data.</text>
</comment>
<keyword evidence="2" id="KW-1133">Transmembrane helix</keyword>
<keyword evidence="2" id="KW-0472">Membrane</keyword>
<gene>
    <name evidence="3" type="ORF">VKT23_002288</name>
</gene>
<organism evidence="3 4">
    <name type="scientific">Marasmiellus scandens</name>
    <dbReference type="NCBI Taxonomy" id="2682957"/>
    <lineage>
        <taxon>Eukaryota</taxon>
        <taxon>Fungi</taxon>
        <taxon>Dikarya</taxon>
        <taxon>Basidiomycota</taxon>
        <taxon>Agaricomycotina</taxon>
        <taxon>Agaricomycetes</taxon>
        <taxon>Agaricomycetidae</taxon>
        <taxon>Agaricales</taxon>
        <taxon>Marasmiineae</taxon>
        <taxon>Omphalotaceae</taxon>
        <taxon>Marasmiellus</taxon>
    </lineage>
</organism>
<dbReference type="Proteomes" id="UP001498398">
    <property type="component" value="Unassembled WGS sequence"/>
</dbReference>
<name>A0ABR1K2V6_9AGAR</name>
<feature type="transmembrane region" description="Helical" evidence="2">
    <location>
        <begin position="27"/>
        <end position="45"/>
    </location>
</feature>
<reference evidence="3 4" key="1">
    <citation type="submission" date="2024-01" db="EMBL/GenBank/DDBJ databases">
        <title>A draft genome for the cacao thread blight pathogen Marasmiellus scandens.</title>
        <authorList>
            <person name="Baruah I.K."/>
            <person name="Leung J."/>
            <person name="Bukari Y."/>
            <person name="Amoako-Attah I."/>
            <person name="Meinhardt L.W."/>
            <person name="Bailey B.A."/>
            <person name="Cohen S.P."/>
        </authorList>
    </citation>
    <scope>NUCLEOTIDE SEQUENCE [LARGE SCALE GENOMIC DNA]</scope>
    <source>
        <strain evidence="3 4">GH-19</strain>
    </source>
</reference>
<evidence type="ECO:0000256" key="1">
    <source>
        <dbReference type="SAM" id="MobiDB-lite"/>
    </source>
</evidence>
<proteinExistence type="predicted"/>
<feature type="region of interest" description="Disordered" evidence="1">
    <location>
        <begin position="163"/>
        <end position="194"/>
    </location>
</feature>
<keyword evidence="4" id="KW-1185">Reference proteome</keyword>
<evidence type="ECO:0000313" key="3">
    <source>
        <dbReference type="EMBL" id="KAK7470872.1"/>
    </source>
</evidence>
<dbReference type="EMBL" id="JBANRG010000002">
    <property type="protein sequence ID" value="KAK7470872.1"/>
    <property type="molecule type" value="Genomic_DNA"/>
</dbReference>
<feature type="transmembrane region" description="Helical" evidence="2">
    <location>
        <begin position="66"/>
        <end position="85"/>
    </location>
</feature>